<feature type="domain" description="VanZ-like" evidence="2">
    <location>
        <begin position="41"/>
        <end position="169"/>
    </location>
</feature>
<organism evidence="3 4">
    <name type="scientific">Gordonibacter faecis</name>
    <dbReference type="NCBI Taxonomy" id="3047475"/>
    <lineage>
        <taxon>Bacteria</taxon>
        <taxon>Bacillati</taxon>
        <taxon>Actinomycetota</taxon>
        <taxon>Coriobacteriia</taxon>
        <taxon>Eggerthellales</taxon>
        <taxon>Eggerthellaceae</taxon>
        <taxon>Gordonibacter</taxon>
    </lineage>
</organism>
<proteinExistence type="predicted"/>
<dbReference type="RefSeq" id="WP_283831417.1">
    <property type="nucleotide sequence ID" value="NZ_JASJEU010000008.1"/>
</dbReference>
<name>A0ABT7DKL4_9ACTN</name>
<evidence type="ECO:0000313" key="3">
    <source>
        <dbReference type="EMBL" id="MDJ1650067.1"/>
    </source>
</evidence>
<protein>
    <submittedName>
        <fullName evidence="3">VanZ family protein</fullName>
    </submittedName>
</protein>
<sequence>MHSAPNNQSRNQHQSLVAPPVLAAPAPTPTRASSRYTLISWVLVVVWAGFIFFMSSNSDTGLNEGLGLFSRIFQDLKAFQAQLFGPDADVISSLAHFCEYTVFGALLANALRCHLPLGRACLLAIVCASFYGVTDELHQLFVPGRMCDPLDWLVDTFGASLGSGLAFLWFRRRARIRSSVDSATCAAANSRARR</sequence>
<keyword evidence="4" id="KW-1185">Reference proteome</keyword>
<feature type="transmembrane region" description="Helical" evidence="1">
    <location>
        <begin position="36"/>
        <end position="54"/>
    </location>
</feature>
<evidence type="ECO:0000313" key="4">
    <source>
        <dbReference type="Proteomes" id="UP001232750"/>
    </source>
</evidence>
<accession>A0ABT7DKL4</accession>
<keyword evidence="1" id="KW-1133">Transmembrane helix</keyword>
<dbReference type="NCBIfam" id="NF037970">
    <property type="entry name" value="vanZ_1"/>
    <property type="match status" value="1"/>
</dbReference>
<reference evidence="3 4" key="1">
    <citation type="submission" date="2023-05" db="EMBL/GenBank/DDBJ databases">
        <title>Gordonibacter KGMB12511T sp. nov., isolated from faeces of healthy Korean.</title>
        <authorList>
            <person name="Kim H.S."/>
            <person name="Kim J.-S."/>
            <person name="Suh M.K."/>
            <person name="Eom M.K."/>
            <person name="Do H.E."/>
            <person name="Lee J.-S."/>
        </authorList>
    </citation>
    <scope>NUCLEOTIDE SEQUENCE [LARGE SCALE GENOMIC DNA]</scope>
    <source>
        <strain evidence="3 4">KGMB12511</strain>
    </source>
</reference>
<evidence type="ECO:0000259" key="2">
    <source>
        <dbReference type="Pfam" id="PF04892"/>
    </source>
</evidence>
<evidence type="ECO:0000256" key="1">
    <source>
        <dbReference type="SAM" id="Phobius"/>
    </source>
</evidence>
<comment type="caution">
    <text evidence="3">The sequence shown here is derived from an EMBL/GenBank/DDBJ whole genome shotgun (WGS) entry which is preliminary data.</text>
</comment>
<dbReference type="PANTHER" id="PTHR28008">
    <property type="entry name" value="DOMAIN PROTEIN, PUTATIVE (AFU_ORTHOLOGUE AFUA_3G10980)-RELATED"/>
    <property type="match status" value="1"/>
</dbReference>
<dbReference type="InterPro" id="IPR006976">
    <property type="entry name" value="VanZ-like"/>
</dbReference>
<keyword evidence="1" id="KW-0812">Transmembrane</keyword>
<feature type="transmembrane region" description="Helical" evidence="1">
    <location>
        <begin position="152"/>
        <end position="170"/>
    </location>
</feature>
<dbReference type="PANTHER" id="PTHR28008:SF1">
    <property type="entry name" value="DOMAIN PROTEIN, PUTATIVE (AFU_ORTHOLOGUE AFUA_3G10980)-RELATED"/>
    <property type="match status" value="1"/>
</dbReference>
<dbReference type="Proteomes" id="UP001232750">
    <property type="component" value="Unassembled WGS sequence"/>
</dbReference>
<dbReference type="Pfam" id="PF04892">
    <property type="entry name" value="VanZ"/>
    <property type="match status" value="1"/>
</dbReference>
<keyword evidence="1" id="KW-0472">Membrane</keyword>
<dbReference type="EMBL" id="JASJEU010000008">
    <property type="protein sequence ID" value="MDJ1650067.1"/>
    <property type="molecule type" value="Genomic_DNA"/>
</dbReference>
<gene>
    <name evidence="3" type="ORF">QNJ86_04595</name>
</gene>